<comment type="caution">
    <text evidence="1">The sequence shown here is derived from an EMBL/GenBank/DDBJ whole genome shotgun (WGS) entry which is preliminary data.</text>
</comment>
<accession>A0A0R2GT46</accession>
<keyword evidence="2" id="KW-1185">Reference proteome</keyword>
<organism evidence="1 2">
    <name type="scientific">Limosilactobacillus ingluviei</name>
    <dbReference type="NCBI Taxonomy" id="148604"/>
    <lineage>
        <taxon>Bacteria</taxon>
        <taxon>Bacillati</taxon>
        <taxon>Bacillota</taxon>
        <taxon>Bacilli</taxon>
        <taxon>Lactobacillales</taxon>
        <taxon>Lactobacillaceae</taxon>
        <taxon>Limosilactobacillus</taxon>
    </lineage>
</organism>
<reference evidence="1 2" key="1">
    <citation type="journal article" date="2015" name="Genome Announc.">
        <title>Expanding the biotechnology potential of lactobacilli through comparative genomics of 213 strains and associated genera.</title>
        <authorList>
            <person name="Sun Z."/>
            <person name="Harris H.M."/>
            <person name="McCann A."/>
            <person name="Guo C."/>
            <person name="Argimon S."/>
            <person name="Zhang W."/>
            <person name="Yang X."/>
            <person name="Jeffery I.B."/>
            <person name="Cooney J.C."/>
            <person name="Kagawa T.F."/>
            <person name="Liu W."/>
            <person name="Song Y."/>
            <person name="Salvetti E."/>
            <person name="Wrobel A."/>
            <person name="Rasinkangas P."/>
            <person name="Parkhill J."/>
            <person name="Rea M.C."/>
            <person name="O'Sullivan O."/>
            <person name="Ritari J."/>
            <person name="Douillard F.P."/>
            <person name="Paul Ross R."/>
            <person name="Yang R."/>
            <person name="Briner A.E."/>
            <person name="Felis G.E."/>
            <person name="de Vos W.M."/>
            <person name="Barrangou R."/>
            <person name="Klaenhammer T.R."/>
            <person name="Caufield P.W."/>
            <person name="Cui Y."/>
            <person name="Zhang H."/>
            <person name="O'Toole P.W."/>
        </authorList>
    </citation>
    <scope>NUCLEOTIDE SEQUENCE [LARGE SCALE GENOMIC DNA]</scope>
    <source>
        <strain evidence="1 2">DSM 14792</strain>
    </source>
</reference>
<sequence length="50" mass="5625">MLKEARHAGAKVYLKSDLMAEINSFKTNLRMPYAINNNGKANKKADSKDQ</sequence>
<gene>
    <name evidence="1" type="ORF">IV41_GL000842</name>
</gene>
<evidence type="ECO:0000313" key="1">
    <source>
        <dbReference type="EMBL" id="KRN44066.1"/>
    </source>
</evidence>
<evidence type="ECO:0000313" key="2">
    <source>
        <dbReference type="Proteomes" id="UP000051639"/>
    </source>
</evidence>
<name>A0A0R2GT46_9LACO</name>
<dbReference type="EMBL" id="JQBA01000023">
    <property type="protein sequence ID" value="KRN44066.1"/>
    <property type="molecule type" value="Genomic_DNA"/>
</dbReference>
<dbReference type="AlphaFoldDB" id="A0A0R2GT46"/>
<dbReference type="Proteomes" id="UP000051639">
    <property type="component" value="Unassembled WGS sequence"/>
</dbReference>
<protein>
    <submittedName>
        <fullName evidence="1">Uncharacterized protein</fullName>
    </submittedName>
</protein>
<proteinExistence type="predicted"/>